<dbReference type="InterPro" id="IPR053206">
    <property type="entry name" value="Dimeric_xanthone_biosynth"/>
</dbReference>
<dbReference type="Gene3D" id="1.20.120.520">
    <property type="entry name" value="nmb1532 protein domain like"/>
    <property type="match status" value="1"/>
</dbReference>
<dbReference type="InterPro" id="IPR012312">
    <property type="entry name" value="Hemerythrin-like"/>
</dbReference>
<feature type="domain" description="Hemerythrin-like" evidence="1">
    <location>
        <begin position="11"/>
        <end position="137"/>
    </location>
</feature>
<dbReference type="PANTHER" id="PTHR38048:SF1">
    <property type="entry name" value="HEMERYTHRIN-LIKE DOMAIN-CONTAINING PROTEIN"/>
    <property type="match status" value="1"/>
</dbReference>
<evidence type="ECO:0000313" key="3">
    <source>
        <dbReference type="Proteomes" id="UP000054007"/>
    </source>
</evidence>
<dbReference type="EMBL" id="KN880438">
    <property type="protein sequence ID" value="KIY73083.1"/>
    <property type="molecule type" value="Genomic_DNA"/>
</dbReference>
<dbReference type="Pfam" id="PF01814">
    <property type="entry name" value="Hemerythrin"/>
    <property type="match status" value="1"/>
</dbReference>
<dbReference type="STRING" id="1314674.A0A0D7BRA6"/>
<dbReference type="Proteomes" id="UP000054007">
    <property type="component" value="Unassembled WGS sequence"/>
</dbReference>
<proteinExistence type="predicted"/>
<dbReference type="AlphaFoldDB" id="A0A0D7BRA6"/>
<keyword evidence="3" id="KW-1185">Reference proteome</keyword>
<evidence type="ECO:0000313" key="2">
    <source>
        <dbReference type="EMBL" id="KIY73083.1"/>
    </source>
</evidence>
<dbReference type="OrthoDB" id="10044044at2759"/>
<reference evidence="2 3" key="1">
    <citation type="journal article" date="2015" name="Fungal Genet. Biol.">
        <title>Evolution of novel wood decay mechanisms in Agaricales revealed by the genome sequences of Fistulina hepatica and Cylindrobasidium torrendii.</title>
        <authorList>
            <person name="Floudas D."/>
            <person name="Held B.W."/>
            <person name="Riley R."/>
            <person name="Nagy L.G."/>
            <person name="Koehler G."/>
            <person name="Ransdell A.S."/>
            <person name="Younus H."/>
            <person name="Chow J."/>
            <person name="Chiniquy J."/>
            <person name="Lipzen A."/>
            <person name="Tritt A."/>
            <person name="Sun H."/>
            <person name="Haridas S."/>
            <person name="LaButti K."/>
            <person name="Ohm R.A."/>
            <person name="Kues U."/>
            <person name="Blanchette R.A."/>
            <person name="Grigoriev I.V."/>
            <person name="Minto R.E."/>
            <person name="Hibbett D.S."/>
        </authorList>
    </citation>
    <scope>NUCLEOTIDE SEQUENCE [LARGE SCALE GENOMIC DNA]</scope>
    <source>
        <strain evidence="2 3">FP15055 ss-10</strain>
    </source>
</reference>
<name>A0A0D7BRA6_9AGAR</name>
<accession>A0A0D7BRA6</accession>
<dbReference type="PANTHER" id="PTHR38048">
    <property type="entry name" value="EXPRESSED PROTEIN"/>
    <property type="match status" value="1"/>
</dbReference>
<evidence type="ECO:0000259" key="1">
    <source>
        <dbReference type="Pfam" id="PF01814"/>
    </source>
</evidence>
<gene>
    <name evidence="2" type="ORF">CYLTODRAFT_387548</name>
</gene>
<organism evidence="2 3">
    <name type="scientific">Cylindrobasidium torrendii FP15055 ss-10</name>
    <dbReference type="NCBI Taxonomy" id="1314674"/>
    <lineage>
        <taxon>Eukaryota</taxon>
        <taxon>Fungi</taxon>
        <taxon>Dikarya</taxon>
        <taxon>Basidiomycota</taxon>
        <taxon>Agaricomycotina</taxon>
        <taxon>Agaricomycetes</taxon>
        <taxon>Agaricomycetidae</taxon>
        <taxon>Agaricales</taxon>
        <taxon>Marasmiineae</taxon>
        <taxon>Physalacriaceae</taxon>
        <taxon>Cylindrobasidium</taxon>
    </lineage>
</organism>
<protein>
    <recommendedName>
        <fullName evidence="1">Hemerythrin-like domain-containing protein</fullName>
    </recommendedName>
</protein>
<sequence length="158" mass="18795">MEEAKWNSLADRMSMFHDHFKHEFTSLYEMADGSFSKRGLNLGLYLQTARQFEHYLTVHHTIEERHIFPVLAKKMPAFQHNEEHLKSHEGIHDGLEKLKTLLHKWKLDPKSYSPEEMRGCLDGFREVLFRHLDDEVKDLGAENMKKYWTLDEVARIPM</sequence>
<dbReference type="CDD" id="cd12108">
    <property type="entry name" value="Hr-like"/>
    <property type="match status" value="1"/>
</dbReference>